<dbReference type="InterPro" id="IPR007404">
    <property type="entry name" value="YdjM-like"/>
</dbReference>
<feature type="transmembrane region" description="Helical" evidence="1">
    <location>
        <begin position="231"/>
        <end position="258"/>
    </location>
</feature>
<keyword evidence="1" id="KW-0472">Membrane</keyword>
<feature type="transmembrane region" description="Helical" evidence="1">
    <location>
        <begin position="116"/>
        <end position="132"/>
    </location>
</feature>
<dbReference type="Pfam" id="PF04307">
    <property type="entry name" value="YdjM"/>
    <property type="match status" value="1"/>
</dbReference>
<accession>A0A4V3WTF3</accession>
<dbReference type="Proteomes" id="UP000309133">
    <property type="component" value="Unassembled WGS sequence"/>
</dbReference>
<feature type="transmembrane region" description="Helical" evidence="1">
    <location>
        <begin position="139"/>
        <end position="157"/>
    </location>
</feature>
<dbReference type="EMBL" id="SSSM01000003">
    <property type="protein sequence ID" value="THG31757.1"/>
    <property type="molecule type" value="Genomic_DNA"/>
</dbReference>
<sequence>MMGFTHATSGTAAWLAVTAALPALGTDILPLTPEGVLAGTLVCAGAAILPDADHPRATIAHSVPIIGPAVTTAINDISGGHRHGAHTLIAAAAVTVGAVFLGRWQATIPFLGEGRLGPAIATVILIAFAAKSRELVPKWLMAWALGLVAAIAVFIYAPDSTVWFPLAVGIGYVTHIVGDALTIQGVPPLLWPISIKPPRWWRRTNVLNDMWKPNGYVAVPVLGAAGSKREFALAIVLGAYCCYGIAFSVFGLLGIPFVL</sequence>
<dbReference type="OrthoDB" id="3425909at2"/>
<protein>
    <submittedName>
        <fullName evidence="2">Metal-dependent hydrolase</fullName>
    </submittedName>
</protein>
<feature type="transmembrane region" description="Helical" evidence="1">
    <location>
        <begin position="85"/>
        <end position="104"/>
    </location>
</feature>
<organism evidence="2 3">
    <name type="scientific">Naasia lichenicola</name>
    <dbReference type="NCBI Taxonomy" id="2565933"/>
    <lineage>
        <taxon>Bacteria</taxon>
        <taxon>Bacillati</taxon>
        <taxon>Actinomycetota</taxon>
        <taxon>Actinomycetes</taxon>
        <taxon>Micrococcales</taxon>
        <taxon>Microbacteriaceae</taxon>
        <taxon>Naasia</taxon>
    </lineage>
</organism>
<keyword evidence="1" id="KW-1133">Transmembrane helix</keyword>
<keyword evidence="3" id="KW-1185">Reference proteome</keyword>
<dbReference type="AlphaFoldDB" id="A0A4V3WTF3"/>
<dbReference type="GO" id="GO:0016787">
    <property type="term" value="F:hydrolase activity"/>
    <property type="evidence" value="ECO:0007669"/>
    <property type="project" value="UniProtKB-KW"/>
</dbReference>
<evidence type="ECO:0000256" key="1">
    <source>
        <dbReference type="SAM" id="Phobius"/>
    </source>
</evidence>
<evidence type="ECO:0000313" key="2">
    <source>
        <dbReference type="EMBL" id="THG31757.1"/>
    </source>
</evidence>
<feature type="transmembrane region" description="Helical" evidence="1">
    <location>
        <begin position="163"/>
        <end position="193"/>
    </location>
</feature>
<gene>
    <name evidence="2" type="ORF">E6C64_06770</name>
</gene>
<keyword evidence="1" id="KW-0812">Transmembrane</keyword>
<proteinExistence type="predicted"/>
<name>A0A4V3WTF3_9MICO</name>
<comment type="caution">
    <text evidence="2">The sequence shown here is derived from an EMBL/GenBank/DDBJ whole genome shotgun (WGS) entry which is preliminary data.</text>
</comment>
<evidence type="ECO:0000313" key="3">
    <source>
        <dbReference type="Proteomes" id="UP000309133"/>
    </source>
</evidence>
<reference evidence="2 3" key="1">
    <citation type="submission" date="2019-04" db="EMBL/GenBank/DDBJ databases">
        <authorList>
            <person name="Jiang L."/>
        </authorList>
    </citation>
    <scope>NUCLEOTIDE SEQUENCE [LARGE SCALE GENOMIC DNA]</scope>
    <source>
        <strain evidence="2 3">YIM 131853</strain>
    </source>
</reference>
<keyword evidence="2" id="KW-0378">Hydrolase</keyword>